<gene>
    <name evidence="1" type="ORF">CSC78_01595</name>
</gene>
<protein>
    <recommendedName>
        <fullName evidence="3">Class I SAM-dependent methyltransferase</fullName>
    </recommendedName>
</protein>
<dbReference type="Proteomes" id="UP000781710">
    <property type="component" value="Unassembled WGS sequence"/>
</dbReference>
<evidence type="ECO:0008006" key="3">
    <source>
        <dbReference type="Google" id="ProtNLM"/>
    </source>
</evidence>
<evidence type="ECO:0000313" key="1">
    <source>
        <dbReference type="EMBL" id="KAF1727535.1"/>
    </source>
</evidence>
<dbReference type="EMBL" id="PDWW01000001">
    <property type="protein sequence ID" value="KAF1727535.1"/>
    <property type="molecule type" value="Genomic_DNA"/>
</dbReference>
<name>A0ABQ6ZMI1_9GAMM</name>
<organism evidence="1 2">
    <name type="scientific">Pseudoxanthomonas japonensis</name>
    <dbReference type="NCBI Taxonomy" id="69284"/>
    <lineage>
        <taxon>Bacteria</taxon>
        <taxon>Pseudomonadati</taxon>
        <taxon>Pseudomonadota</taxon>
        <taxon>Gammaproteobacteria</taxon>
        <taxon>Lysobacterales</taxon>
        <taxon>Lysobacteraceae</taxon>
        <taxon>Pseudoxanthomonas</taxon>
    </lineage>
</organism>
<keyword evidence="2" id="KW-1185">Reference proteome</keyword>
<evidence type="ECO:0000313" key="2">
    <source>
        <dbReference type="Proteomes" id="UP000781710"/>
    </source>
</evidence>
<proteinExistence type="predicted"/>
<accession>A0ABQ6ZMI1</accession>
<comment type="caution">
    <text evidence="1">The sequence shown here is derived from an EMBL/GenBank/DDBJ whole genome shotgun (WGS) entry which is preliminary data.</text>
</comment>
<sequence>MDAWQGAGRTQGERTVTIFQLVKIVLDTLYAEAVDAFGKDADTQIKEQMAYLTTSYGKLTSADRKPVDYKNPATRFAYVYKYVASHGDYVAQVLYTLRLELGAPIFDQESLRVTCIGGGPGSDFIGLLKYLAENKKEQVQKLTCYLVDREKAWADTWTEIHASLGTEIQLNANFQPLDVTEPEDWKYQKKFLQADLFTMSYFVSEVMALDKGGVVTAFWQTIFGSAKSGALFLYDDNGHETFNNYFDHQWKTAGLELIVGATNELTWPGSDEQKDDLGDYLNRFGQMPKLKTQLSYRLLRKP</sequence>
<dbReference type="InterPro" id="IPR021463">
    <property type="entry name" value="Methyltransf_34"/>
</dbReference>
<dbReference type="Pfam" id="PF11312">
    <property type="entry name" value="Methyltransf_34"/>
    <property type="match status" value="1"/>
</dbReference>
<reference evidence="1 2" key="1">
    <citation type="submission" date="2017-10" db="EMBL/GenBank/DDBJ databases">
        <title>Whole genome sequencing of members of genus Pseudoxanthomonas.</title>
        <authorList>
            <person name="Kumar S."/>
            <person name="Bansal K."/>
            <person name="Kaur A."/>
            <person name="Patil P."/>
            <person name="Sharma S."/>
            <person name="Patil P.B."/>
        </authorList>
    </citation>
    <scope>NUCLEOTIDE SEQUENCE [LARGE SCALE GENOMIC DNA]</scope>
    <source>
        <strain evidence="1 2">DSM 17109</strain>
    </source>
</reference>